<feature type="chain" id="PRO_5029537075" description="Protein MIX23" evidence="5">
    <location>
        <begin position="39"/>
        <end position="272"/>
    </location>
</feature>
<dbReference type="GO" id="GO:0005758">
    <property type="term" value="C:mitochondrial intermembrane space"/>
    <property type="evidence" value="ECO:0007669"/>
    <property type="project" value="InterPro"/>
</dbReference>
<evidence type="ECO:0000313" key="6">
    <source>
        <dbReference type="Ensembl" id="ENSSHAP00000028015.1"/>
    </source>
</evidence>
<accession>A0A7N4NTU7</accession>
<evidence type="ECO:0000256" key="1">
    <source>
        <dbReference type="ARBA" id="ARBA00024204"/>
    </source>
</evidence>
<dbReference type="Proteomes" id="UP000007648">
    <property type="component" value="Unassembled WGS sequence"/>
</dbReference>
<evidence type="ECO:0000256" key="2">
    <source>
        <dbReference type="ARBA" id="ARBA00024228"/>
    </source>
</evidence>
<feature type="signal peptide" evidence="5">
    <location>
        <begin position="1"/>
        <end position="38"/>
    </location>
</feature>
<sequence>MLIYCFRFMGGSIRSRLRHKYLLLAFLLLSPHLPPASTFPTCSSFVRDTEPVGPSEALSPLRSPPALSLRPLLLNWEDFYTLLDILPPPPPLSHRDDEGFSTAEDPSRVPRRSGSAKGHDSLEGDPSKGHAPLRPRSPSASARQKELLKVMRTIDDRIVHELNTTVPTASFAGKIDASKTCKQLYESLMEAHASREKVIKKCIAQTSAVVKTLREQREKDLNNLTLLKQIRKEQTKLKWMQSELNVEEVVNDRSWKVFNERCRVHFKPPKKE</sequence>
<reference evidence="6 7" key="1">
    <citation type="journal article" date="2011" name="Proc. Natl. Acad. Sci. U.S.A.">
        <title>Genetic diversity and population structure of the endangered marsupial Sarcophilus harrisii (Tasmanian devil).</title>
        <authorList>
            <person name="Miller W."/>
            <person name="Hayes V.M."/>
            <person name="Ratan A."/>
            <person name="Petersen D.C."/>
            <person name="Wittekindt N.E."/>
            <person name="Miller J."/>
            <person name="Walenz B."/>
            <person name="Knight J."/>
            <person name="Qi J."/>
            <person name="Zhao F."/>
            <person name="Wang Q."/>
            <person name="Bedoya-Reina O.C."/>
            <person name="Katiyar N."/>
            <person name="Tomsho L.P."/>
            <person name="Kasson L.M."/>
            <person name="Hardie R.A."/>
            <person name="Woodbridge P."/>
            <person name="Tindall E.A."/>
            <person name="Bertelsen M.F."/>
            <person name="Dixon D."/>
            <person name="Pyecroft S."/>
            <person name="Helgen K.M."/>
            <person name="Lesk A.M."/>
            <person name="Pringle T.H."/>
            <person name="Patterson N."/>
            <person name="Zhang Y."/>
            <person name="Kreiss A."/>
            <person name="Woods G.M."/>
            <person name="Jones M.E."/>
            <person name="Schuster S.C."/>
        </authorList>
    </citation>
    <scope>NUCLEOTIDE SEQUENCE [LARGE SCALE GENOMIC DNA]</scope>
</reference>
<keyword evidence="7" id="KW-1185">Reference proteome</keyword>
<dbReference type="PANTHER" id="PTHR31905">
    <property type="entry name" value="COILED-COIL DOMAIN-CONTAINING PROTEIN 58"/>
    <property type="match status" value="1"/>
</dbReference>
<organism evidence="6 7">
    <name type="scientific">Sarcophilus harrisii</name>
    <name type="common">Tasmanian devil</name>
    <name type="synonym">Sarcophilus laniarius</name>
    <dbReference type="NCBI Taxonomy" id="9305"/>
    <lineage>
        <taxon>Eukaryota</taxon>
        <taxon>Metazoa</taxon>
        <taxon>Chordata</taxon>
        <taxon>Craniata</taxon>
        <taxon>Vertebrata</taxon>
        <taxon>Euteleostomi</taxon>
        <taxon>Mammalia</taxon>
        <taxon>Metatheria</taxon>
        <taxon>Dasyuromorphia</taxon>
        <taxon>Dasyuridae</taxon>
        <taxon>Sarcophilus</taxon>
    </lineage>
</organism>
<evidence type="ECO:0000256" key="4">
    <source>
        <dbReference type="SAM" id="MobiDB-lite"/>
    </source>
</evidence>
<dbReference type="Ensembl" id="ENSSHAT00000039396.1">
    <property type="protein sequence ID" value="ENSSHAP00000028015.1"/>
    <property type="gene ID" value="ENSSHAG00000021983.1"/>
</dbReference>
<feature type="compositionally biased region" description="Basic and acidic residues" evidence="4">
    <location>
        <begin position="117"/>
        <end position="128"/>
    </location>
</feature>
<comment type="similarity">
    <text evidence="1">Belongs to the MIX23 family.</text>
</comment>
<proteinExistence type="inferred from homology"/>
<name>A0A7N4NTU7_SARHA</name>
<dbReference type="GeneTree" id="ENSGT00390000011053"/>
<dbReference type="InParanoid" id="A0A7N4NTU7"/>
<keyword evidence="5" id="KW-0732">Signal</keyword>
<reference evidence="6" key="3">
    <citation type="submission" date="2025-09" db="UniProtKB">
        <authorList>
            <consortium name="Ensembl"/>
        </authorList>
    </citation>
    <scope>IDENTIFICATION</scope>
</reference>
<feature type="region of interest" description="Disordered" evidence="4">
    <location>
        <begin position="91"/>
        <end position="143"/>
    </location>
</feature>
<gene>
    <name evidence="6" type="primary">MIX23</name>
</gene>
<dbReference type="AlphaFoldDB" id="A0A7N4NTU7"/>
<protein>
    <recommendedName>
        <fullName evidence="2">Protein MIX23</fullName>
    </recommendedName>
    <alternativeName>
        <fullName evidence="3">Coiled-coil domain-containing protein 58</fullName>
    </alternativeName>
</protein>
<evidence type="ECO:0000256" key="5">
    <source>
        <dbReference type="SAM" id="SignalP"/>
    </source>
</evidence>
<evidence type="ECO:0000256" key="3">
    <source>
        <dbReference type="ARBA" id="ARBA00030733"/>
    </source>
</evidence>
<dbReference type="InterPro" id="IPR019171">
    <property type="entry name" value="MIX23"/>
</dbReference>
<dbReference type="PANTHER" id="PTHR31905:SF2">
    <property type="entry name" value="PROTEIN MIX23"/>
    <property type="match status" value="1"/>
</dbReference>
<dbReference type="Pfam" id="PF09774">
    <property type="entry name" value="MIX23"/>
    <property type="match status" value="1"/>
</dbReference>
<reference evidence="6" key="2">
    <citation type="submission" date="2025-08" db="UniProtKB">
        <authorList>
            <consortium name="Ensembl"/>
        </authorList>
    </citation>
    <scope>IDENTIFICATION</scope>
</reference>
<evidence type="ECO:0000313" key="7">
    <source>
        <dbReference type="Proteomes" id="UP000007648"/>
    </source>
</evidence>